<evidence type="ECO:0000256" key="6">
    <source>
        <dbReference type="SAM" id="Phobius"/>
    </source>
</evidence>
<proteinExistence type="predicted"/>
<feature type="transmembrane region" description="Helical" evidence="6">
    <location>
        <begin position="39"/>
        <end position="63"/>
    </location>
</feature>
<protein>
    <submittedName>
        <fullName evidence="8">ABC transporter permease</fullName>
    </submittedName>
</protein>
<dbReference type="Pfam" id="PF02687">
    <property type="entry name" value="FtsX"/>
    <property type="match status" value="1"/>
</dbReference>
<feature type="domain" description="ABC3 transporter permease C-terminal" evidence="7">
    <location>
        <begin position="783"/>
        <end position="902"/>
    </location>
</feature>
<dbReference type="InterPro" id="IPR003838">
    <property type="entry name" value="ABC3_permease_C"/>
</dbReference>
<dbReference type="EMBL" id="SOHM01000031">
    <property type="protein sequence ID" value="TFD87096.1"/>
    <property type="molecule type" value="Genomic_DNA"/>
</dbReference>
<evidence type="ECO:0000256" key="2">
    <source>
        <dbReference type="ARBA" id="ARBA00022475"/>
    </source>
</evidence>
<evidence type="ECO:0000313" key="8">
    <source>
        <dbReference type="EMBL" id="TFD87096.1"/>
    </source>
</evidence>
<accession>A0A4R9BMC1</accession>
<feature type="transmembrane region" description="Helical" evidence="6">
    <location>
        <begin position="382"/>
        <end position="410"/>
    </location>
</feature>
<dbReference type="Proteomes" id="UP000298468">
    <property type="component" value="Unassembled WGS sequence"/>
</dbReference>
<feature type="transmembrane region" description="Helical" evidence="6">
    <location>
        <begin position="823"/>
        <end position="852"/>
    </location>
</feature>
<evidence type="ECO:0000313" key="9">
    <source>
        <dbReference type="Proteomes" id="UP000298468"/>
    </source>
</evidence>
<feature type="transmembrane region" description="Helical" evidence="6">
    <location>
        <begin position="780"/>
        <end position="802"/>
    </location>
</feature>
<feature type="transmembrane region" description="Helical" evidence="6">
    <location>
        <begin position="484"/>
        <end position="508"/>
    </location>
</feature>
<feature type="transmembrane region" description="Helical" evidence="6">
    <location>
        <begin position="533"/>
        <end position="554"/>
    </location>
</feature>
<feature type="transmembrane region" description="Helical" evidence="6">
    <location>
        <begin position="342"/>
        <end position="361"/>
    </location>
</feature>
<name>A0A4R9BMC1_9MICO</name>
<keyword evidence="9" id="KW-1185">Reference proteome</keyword>
<evidence type="ECO:0000256" key="1">
    <source>
        <dbReference type="ARBA" id="ARBA00004651"/>
    </source>
</evidence>
<dbReference type="AlphaFoldDB" id="A0A4R9BMC1"/>
<dbReference type="RefSeq" id="WP_134641579.1">
    <property type="nucleotide sequence ID" value="NZ_SOHM01000031.1"/>
</dbReference>
<evidence type="ECO:0000256" key="3">
    <source>
        <dbReference type="ARBA" id="ARBA00022692"/>
    </source>
</evidence>
<evidence type="ECO:0000256" key="4">
    <source>
        <dbReference type="ARBA" id="ARBA00022989"/>
    </source>
</evidence>
<feature type="transmembrane region" description="Helical" evidence="6">
    <location>
        <begin position="451"/>
        <end position="472"/>
    </location>
</feature>
<sequence>MTRPRLRSPAGARGGPIRREIGAIGASALLVLRRVRTDLVAVLGIATLIALTAVLAVMVPSYITATLDQAAREAVAAAGADADLRLLATTGDAAGGNPNTAERLLTFSTEVPDLWPTTLSEVASQLSVGIIGPEVAGRIAVGTARVRIGVLDPATTSALQVVSGDLPPVGTEPVPATATLPVVISAAAADATAFAVGDSFTVGEASLDEDILLTVVAVVDTVDTTDQAWTDLPGLWDPQALTSQGMQTGERFTVLTDAAGFDSVSARFPETAAATLRTSFDPSRFDLQRFIDVRESIDALETSSGSLTESSPVSVSVSSDYERVLEAFPAAAAAARAQLSTLAAGLLGVAVLVTILASTALTRRRHAEIELLRSRGASLPLIVSHSAGESIAVTLLGTGVGVTVAALLGFRAGSPLLLAVTAGVFALTPVLSTLSHALASPSRRFAGALRVAGVSALVATTVTAVVALRSGAGEADGSIDPLSLAAPILCAGVVALALAPLPTVVLRFTSAFTARTRGPATLLAGASARDGRALVTLVALTLAVSVGVTSLVLLHTVASGQEAASWRAVGADVRVEGAPDPTALVREFADAGATAAAVVERRGLTLEGRTATTRATLLEVDDDYARLLSALPGAEPSTDAVAVEQLLQQSAVGDVQGQDPLPVLADRRLAAQAGDDSVTFDIGGVLVPVTVVGSFTATEPTAVVDRARLDAYLETNTAPAAPAGSGAQPPAETVLAVGSGANRVAASATATGADEIVLRSDVLAQLRDGALVAGVASATALSLLGTALLAVLALVTTTVIGVQRRGRVLALLGALGVPKRTGVALAVGELAPLVVSGVVGGCLASAAVLTLAGDAFASEILAGGAAPLTVSGWLPLSVLAAAAAALALAIAIDTPLSRRVRTADILRTGEES</sequence>
<keyword evidence="4 6" id="KW-1133">Transmembrane helix</keyword>
<keyword evidence="2" id="KW-1003">Cell membrane</keyword>
<feature type="transmembrane region" description="Helical" evidence="6">
    <location>
        <begin position="416"/>
        <end position="439"/>
    </location>
</feature>
<comment type="caution">
    <text evidence="8">The sequence shown here is derived from an EMBL/GenBank/DDBJ whole genome shotgun (WGS) entry which is preliminary data.</text>
</comment>
<evidence type="ECO:0000259" key="7">
    <source>
        <dbReference type="Pfam" id="PF02687"/>
    </source>
</evidence>
<gene>
    <name evidence="8" type="ORF">E3T61_14690</name>
</gene>
<keyword evidence="5 6" id="KW-0472">Membrane</keyword>
<comment type="subcellular location">
    <subcellularLocation>
        <location evidence="1">Cell membrane</location>
        <topology evidence="1">Multi-pass membrane protein</topology>
    </subcellularLocation>
</comment>
<evidence type="ECO:0000256" key="5">
    <source>
        <dbReference type="ARBA" id="ARBA00023136"/>
    </source>
</evidence>
<organism evidence="8 9">
    <name type="scientific">Cryobacterium lactosi</name>
    <dbReference type="NCBI Taxonomy" id="1259202"/>
    <lineage>
        <taxon>Bacteria</taxon>
        <taxon>Bacillati</taxon>
        <taxon>Actinomycetota</taxon>
        <taxon>Actinomycetes</taxon>
        <taxon>Micrococcales</taxon>
        <taxon>Microbacteriaceae</taxon>
        <taxon>Cryobacterium</taxon>
    </lineage>
</organism>
<keyword evidence="3 6" id="KW-0812">Transmembrane</keyword>
<dbReference type="GO" id="GO:0005886">
    <property type="term" value="C:plasma membrane"/>
    <property type="evidence" value="ECO:0007669"/>
    <property type="project" value="UniProtKB-SubCell"/>
</dbReference>
<dbReference type="OrthoDB" id="5118059at2"/>
<feature type="transmembrane region" description="Helical" evidence="6">
    <location>
        <begin position="872"/>
        <end position="892"/>
    </location>
</feature>
<reference evidence="8 9" key="1">
    <citation type="submission" date="2019-03" db="EMBL/GenBank/DDBJ databases">
        <title>Genomics of glacier-inhabiting Cryobacterium strains.</title>
        <authorList>
            <person name="Liu Q."/>
            <person name="Xin Y.-H."/>
        </authorList>
    </citation>
    <scope>NUCLEOTIDE SEQUENCE [LARGE SCALE GENOMIC DNA]</scope>
    <source>
        <strain evidence="8 9">Sr59</strain>
    </source>
</reference>